<name>A0A2U3LPR3_9FIRM</name>
<dbReference type="EMBL" id="OMOF01000688">
    <property type="protein sequence ID" value="SPF53927.1"/>
    <property type="molecule type" value="Genomic_DNA"/>
</dbReference>
<dbReference type="InterPro" id="IPR031807">
    <property type="entry name" value="HicB-like"/>
</dbReference>
<feature type="domain" description="HicB-like antitoxin of toxin-antitoxin system" evidence="1">
    <location>
        <begin position="15"/>
        <end position="60"/>
    </location>
</feature>
<dbReference type="PANTHER" id="PTHR34504:SF2">
    <property type="entry name" value="UPF0150 PROTEIN SSL0259"/>
    <property type="match status" value="1"/>
</dbReference>
<dbReference type="Pfam" id="PF15919">
    <property type="entry name" value="HicB_lk_antitox"/>
    <property type="match status" value="1"/>
</dbReference>
<organism evidence="2 3">
    <name type="scientific">Candidatus Desulfosporosinus infrequens</name>
    <dbReference type="NCBI Taxonomy" id="2043169"/>
    <lineage>
        <taxon>Bacteria</taxon>
        <taxon>Bacillati</taxon>
        <taxon>Bacillota</taxon>
        <taxon>Clostridia</taxon>
        <taxon>Eubacteriales</taxon>
        <taxon>Desulfitobacteriaceae</taxon>
        <taxon>Desulfosporosinus</taxon>
    </lineage>
</organism>
<dbReference type="AlphaFoldDB" id="A0A2U3LPR3"/>
<dbReference type="Proteomes" id="UP000238916">
    <property type="component" value="Unassembled WGS sequence"/>
</dbReference>
<evidence type="ECO:0000259" key="1">
    <source>
        <dbReference type="Pfam" id="PF15919"/>
    </source>
</evidence>
<sequence length="81" mass="9040">MEYKAIYTVQKATFSVVLYPQKEGGFTAICPEVQGCVSQGETYEETLVNIKDAIEALLERNNSIKSLAVPHKIFTEIETNV</sequence>
<gene>
    <name evidence="2" type="ORF">SBF1_7180003</name>
</gene>
<reference evidence="3" key="1">
    <citation type="submission" date="2018-02" db="EMBL/GenBank/DDBJ databases">
        <authorList>
            <person name="Hausmann B."/>
        </authorList>
    </citation>
    <scope>NUCLEOTIDE SEQUENCE [LARGE SCALE GENOMIC DNA]</scope>
    <source>
        <strain evidence="3">Peat soil MAG SbF1</strain>
    </source>
</reference>
<dbReference type="Gene3D" id="3.30.160.250">
    <property type="match status" value="1"/>
</dbReference>
<evidence type="ECO:0000313" key="2">
    <source>
        <dbReference type="EMBL" id="SPF53927.1"/>
    </source>
</evidence>
<dbReference type="InterPro" id="IPR035069">
    <property type="entry name" value="TTHA1013/TTHA0281-like"/>
</dbReference>
<proteinExistence type="predicted"/>
<evidence type="ECO:0000313" key="3">
    <source>
        <dbReference type="Proteomes" id="UP000238916"/>
    </source>
</evidence>
<dbReference type="PANTHER" id="PTHR34504">
    <property type="entry name" value="ANTITOXIN HICB"/>
    <property type="match status" value="1"/>
</dbReference>
<dbReference type="InterPro" id="IPR051404">
    <property type="entry name" value="TA_system_antitoxin"/>
</dbReference>
<accession>A0A2U3LPR3</accession>
<dbReference type="SUPFAM" id="SSF143100">
    <property type="entry name" value="TTHA1013/TTHA0281-like"/>
    <property type="match status" value="1"/>
</dbReference>
<protein>
    <recommendedName>
        <fullName evidence="1">HicB-like antitoxin of toxin-antitoxin system domain-containing protein</fullName>
    </recommendedName>
</protein>